<dbReference type="Pfam" id="PF00593">
    <property type="entry name" value="TonB_dep_Rec_b-barrel"/>
    <property type="match status" value="1"/>
</dbReference>
<comment type="similarity">
    <text evidence="10 11">Belongs to the TonB-dependent receptor family.</text>
</comment>
<dbReference type="InterPro" id="IPR037066">
    <property type="entry name" value="Plug_dom_sf"/>
</dbReference>
<evidence type="ECO:0000256" key="10">
    <source>
        <dbReference type="PROSITE-ProRule" id="PRU01360"/>
    </source>
</evidence>
<keyword evidence="4 10" id="KW-0812">Transmembrane</keyword>
<dbReference type="PANTHER" id="PTHR30069">
    <property type="entry name" value="TONB-DEPENDENT OUTER MEMBRANE RECEPTOR"/>
    <property type="match status" value="1"/>
</dbReference>
<reference evidence="14 15" key="1">
    <citation type="submission" date="2019-03" db="EMBL/GenBank/DDBJ databases">
        <title>Genomic Encyclopedia of Type Strains, Phase IV (KMG-IV): sequencing the most valuable type-strain genomes for metagenomic binning, comparative biology and taxonomic classification.</title>
        <authorList>
            <person name="Goeker M."/>
        </authorList>
    </citation>
    <scope>NUCLEOTIDE SEQUENCE [LARGE SCALE GENOMIC DNA]</scope>
    <source>
        <strain evidence="14 15">DSM 100059</strain>
    </source>
</reference>
<keyword evidence="9 10" id="KW-0998">Cell outer membrane</keyword>
<feature type="domain" description="TonB-dependent receptor-like beta-barrel" evidence="12">
    <location>
        <begin position="554"/>
        <end position="1084"/>
    </location>
</feature>
<dbReference type="InterPro" id="IPR000531">
    <property type="entry name" value="Beta-barrel_TonB"/>
</dbReference>
<dbReference type="InterPro" id="IPR023996">
    <property type="entry name" value="TonB-dep_OMP_SusC/RagA"/>
</dbReference>
<evidence type="ECO:0000256" key="4">
    <source>
        <dbReference type="ARBA" id="ARBA00022692"/>
    </source>
</evidence>
<dbReference type="Gene3D" id="2.40.170.20">
    <property type="entry name" value="TonB-dependent receptor, beta-barrel domain"/>
    <property type="match status" value="1"/>
</dbReference>
<dbReference type="PANTHER" id="PTHR30069:SF29">
    <property type="entry name" value="HEMOGLOBIN AND HEMOGLOBIN-HAPTOGLOBIN-BINDING PROTEIN 1-RELATED"/>
    <property type="match status" value="1"/>
</dbReference>
<dbReference type="RefSeq" id="WP_133993148.1">
    <property type="nucleotide sequence ID" value="NZ_SODV01000001.1"/>
</dbReference>
<dbReference type="InterPro" id="IPR036942">
    <property type="entry name" value="Beta-barrel_TonB_sf"/>
</dbReference>
<keyword evidence="5" id="KW-0732">Signal</keyword>
<dbReference type="PROSITE" id="PS52016">
    <property type="entry name" value="TONB_DEPENDENT_REC_3"/>
    <property type="match status" value="1"/>
</dbReference>
<evidence type="ECO:0000259" key="12">
    <source>
        <dbReference type="Pfam" id="PF00593"/>
    </source>
</evidence>
<dbReference type="InterPro" id="IPR039426">
    <property type="entry name" value="TonB-dep_rcpt-like"/>
</dbReference>
<dbReference type="Gene3D" id="2.170.130.10">
    <property type="entry name" value="TonB-dependent receptor, plug domain"/>
    <property type="match status" value="1"/>
</dbReference>
<dbReference type="InterPro" id="IPR023997">
    <property type="entry name" value="TonB-dep_OMP_SusC/RagA_CS"/>
</dbReference>
<comment type="subcellular location">
    <subcellularLocation>
        <location evidence="1 10">Cell outer membrane</location>
        <topology evidence="1 10">Multi-pass membrane protein</topology>
    </subcellularLocation>
</comment>
<keyword evidence="3 10" id="KW-1134">Transmembrane beta strand</keyword>
<gene>
    <name evidence="14" type="ORF">EDB95_2014</name>
</gene>
<dbReference type="GO" id="GO:0015344">
    <property type="term" value="F:siderophore uptake transmembrane transporter activity"/>
    <property type="evidence" value="ECO:0007669"/>
    <property type="project" value="TreeGrafter"/>
</dbReference>
<dbReference type="GO" id="GO:0044718">
    <property type="term" value="P:siderophore transmembrane transport"/>
    <property type="evidence" value="ECO:0007669"/>
    <property type="project" value="TreeGrafter"/>
</dbReference>
<feature type="domain" description="TonB-dependent receptor plug" evidence="13">
    <location>
        <begin position="225"/>
        <end position="326"/>
    </location>
</feature>
<evidence type="ECO:0000256" key="11">
    <source>
        <dbReference type="RuleBase" id="RU003357"/>
    </source>
</evidence>
<dbReference type="InterPro" id="IPR012910">
    <property type="entry name" value="Plug_dom"/>
</dbReference>
<evidence type="ECO:0000256" key="7">
    <source>
        <dbReference type="ARBA" id="ARBA00023136"/>
    </source>
</evidence>
<accession>A0A4V3GLW0</accession>
<sequence length="1133" mass="123545">MLRKRSDGGRLAFPRRALLCLILTASVQVPLLSQGNPSPRVEAPATASLKEVFEYLSHRFGLKLSYDAALAGAYKVSFGFDKETDGMAALRKALAQTDLTFTEKGSYVVIVKRPAPGHKKIAEQAQPVHEFSGTVRGGKGEVLAGATVRIKGTDHAVLTDETGRFDVRFDGPSADVMLEISMSGYDPQLIKVSEGEPVSVLMRMRPAQLDPVVVVGYGSQKRSVVSGAVTQVQLDKLDSRSVNNIGDVLQGKAPGVIVTNNGGDPTVAPSVYIRGMGGINGESALYVVDGSIVSGTPALNPNEIQSISVLKDATASIYGARASGGVIFITTKRGSQDEPKVSFDVKVGVQSAWRKLEPLNAQQFANVVNLADDNAVPQVPRNPAFNASVYPDGQVTRTNWMDDIFQHGLIQDYTAGVSGGRENSNFYMGFGYRKTDGILLNTYNQRFTFRLNSDWQVKPWLKVGENMSFSSLNGTGANTTDDYQGAIINAIFYPPSVAPYTSTGAFAGLPAQYAGSYGDVINPVAYLKRLQVSDPVLTITLNPYVEATILPGLTFRSNFSYTPSFTYYKNFTDKVLEIGKIFDYNELDQKVDDYADLLAEQTLTYNHTFKGGHHLTLTGGYSYQDTRKSFLYVYVQGFNDQSPQYQYVQNGSNILTGGNNTQSGFEEQALISNIGRINYDYRGKYLLTLIGRRDGTSLVAQQNRFKNYGSVSGGWVASKESFLKDATWLSNLKLRASYGILGNLGSLPVSAVNAPLTQTVGYIGSPATLMTGYSADYLPNPNLDWANSKQLNLGIDLGVLQNRLTLVADYFIKTTDNMLLLVQTPPTTGVAYGQYQNGGSDRDKGIELGLTYNSDPHADFQYSVNANITSVTDKLLALPGGQTNIPTDNLINVRTILDPLYIHTGYPLYSYYLIKNAGTFKTQAEIDNYVDKSGNKIQPNARPGDLKFVDANGDGKIDNNDRVVETGAFPKFTYGFSFNASYKHFDLNIFAQGSYGNKLFNSLKYTAYNAGTGQNYNMLKGVLGAWSPANPNSNIPIISASDNNGNFSNTSDWYLESGSYLRIKNVTLGYTLPETVAHHLGLAGLRVYVTSNNFLTFTKYGGFDPEVGMNQYGVDMGLYPQARSFMGGLNVNF</sequence>
<evidence type="ECO:0000259" key="13">
    <source>
        <dbReference type="Pfam" id="PF07715"/>
    </source>
</evidence>
<organism evidence="14 15">
    <name type="scientific">Dinghuibacter silviterrae</name>
    <dbReference type="NCBI Taxonomy" id="1539049"/>
    <lineage>
        <taxon>Bacteria</taxon>
        <taxon>Pseudomonadati</taxon>
        <taxon>Bacteroidota</taxon>
        <taxon>Chitinophagia</taxon>
        <taxon>Chitinophagales</taxon>
        <taxon>Chitinophagaceae</taxon>
        <taxon>Dinghuibacter</taxon>
    </lineage>
</organism>
<keyword evidence="6 11" id="KW-0798">TonB box</keyword>
<evidence type="ECO:0000256" key="3">
    <source>
        <dbReference type="ARBA" id="ARBA00022452"/>
    </source>
</evidence>
<name>A0A4V3GLW0_9BACT</name>
<comment type="caution">
    <text evidence="14">The sequence shown here is derived from an EMBL/GenBank/DDBJ whole genome shotgun (WGS) entry which is preliminary data.</text>
</comment>
<evidence type="ECO:0000256" key="5">
    <source>
        <dbReference type="ARBA" id="ARBA00022729"/>
    </source>
</evidence>
<dbReference type="EMBL" id="SODV01000001">
    <property type="protein sequence ID" value="TDX00983.1"/>
    <property type="molecule type" value="Genomic_DNA"/>
</dbReference>
<evidence type="ECO:0000256" key="9">
    <source>
        <dbReference type="ARBA" id="ARBA00023237"/>
    </source>
</evidence>
<dbReference type="OrthoDB" id="9768177at2"/>
<proteinExistence type="inferred from homology"/>
<evidence type="ECO:0000256" key="1">
    <source>
        <dbReference type="ARBA" id="ARBA00004571"/>
    </source>
</evidence>
<dbReference type="GO" id="GO:0009279">
    <property type="term" value="C:cell outer membrane"/>
    <property type="evidence" value="ECO:0007669"/>
    <property type="project" value="UniProtKB-SubCell"/>
</dbReference>
<keyword evidence="2 10" id="KW-0813">Transport</keyword>
<keyword evidence="15" id="KW-1185">Reference proteome</keyword>
<dbReference type="Pfam" id="PF13620">
    <property type="entry name" value="CarboxypepD_reg"/>
    <property type="match status" value="1"/>
</dbReference>
<evidence type="ECO:0000256" key="8">
    <source>
        <dbReference type="ARBA" id="ARBA00023170"/>
    </source>
</evidence>
<dbReference type="AlphaFoldDB" id="A0A4V3GLW0"/>
<evidence type="ECO:0000256" key="6">
    <source>
        <dbReference type="ARBA" id="ARBA00023077"/>
    </source>
</evidence>
<dbReference type="NCBIfam" id="TIGR04056">
    <property type="entry name" value="OMP_RagA_SusC"/>
    <property type="match status" value="1"/>
</dbReference>
<dbReference type="NCBIfam" id="TIGR04057">
    <property type="entry name" value="SusC_RagA_signa"/>
    <property type="match status" value="1"/>
</dbReference>
<protein>
    <submittedName>
        <fullName evidence="14">TonB-linked SusC/RagA family outer membrane protein</fullName>
    </submittedName>
</protein>
<dbReference type="Pfam" id="PF07715">
    <property type="entry name" value="Plug"/>
    <property type="match status" value="1"/>
</dbReference>
<dbReference type="SUPFAM" id="SSF56935">
    <property type="entry name" value="Porins"/>
    <property type="match status" value="1"/>
</dbReference>
<dbReference type="SUPFAM" id="SSF49464">
    <property type="entry name" value="Carboxypeptidase regulatory domain-like"/>
    <property type="match status" value="1"/>
</dbReference>
<keyword evidence="7 10" id="KW-0472">Membrane</keyword>
<dbReference type="InterPro" id="IPR008969">
    <property type="entry name" value="CarboxyPept-like_regulatory"/>
</dbReference>
<dbReference type="Gene3D" id="2.60.40.1120">
    <property type="entry name" value="Carboxypeptidase-like, regulatory domain"/>
    <property type="match status" value="1"/>
</dbReference>
<keyword evidence="8" id="KW-0675">Receptor</keyword>
<evidence type="ECO:0000256" key="2">
    <source>
        <dbReference type="ARBA" id="ARBA00022448"/>
    </source>
</evidence>
<evidence type="ECO:0000313" key="14">
    <source>
        <dbReference type="EMBL" id="TDX00983.1"/>
    </source>
</evidence>
<evidence type="ECO:0000313" key="15">
    <source>
        <dbReference type="Proteomes" id="UP000294498"/>
    </source>
</evidence>
<dbReference type="Proteomes" id="UP000294498">
    <property type="component" value="Unassembled WGS sequence"/>
</dbReference>